<name>A0ABY3VKQ8_9MYCO</name>
<keyword evidence="4" id="KW-1185">Reference proteome</keyword>
<feature type="transmembrane region" description="Helical" evidence="2">
    <location>
        <begin position="78"/>
        <end position="98"/>
    </location>
</feature>
<reference evidence="3" key="1">
    <citation type="submission" date="2022-08" db="EMBL/GenBank/DDBJ databases">
        <title>Whole genome sequencing of non-tuberculosis mycobacteria type-strains.</title>
        <authorList>
            <person name="Igarashi Y."/>
            <person name="Osugi A."/>
            <person name="Mitarai S."/>
        </authorList>
    </citation>
    <scope>NUCLEOTIDE SEQUENCE</scope>
    <source>
        <strain evidence="3">DSM 45127</strain>
    </source>
</reference>
<keyword evidence="2" id="KW-0812">Transmembrane</keyword>
<keyword evidence="2" id="KW-1133">Transmembrane helix</keyword>
<evidence type="ECO:0000256" key="1">
    <source>
        <dbReference type="SAM" id="MobiDB-lite"/>
    </source>
</evidence>
<dbReference type="EMBL" id="CP092488">
    <property type="protein sequence ID" value="UMB70003.1"/>
    <property type="molecule type" value="Genomic_DNA"/>
</dbReference>
<feature type="compositionally biased region" description="Basic and acidic residues" evidence="1">
    <location>
        <begin position="1"/>
        <end position="13"/>
    </location>
</feature>
<evidence type="ECO:0000313" key="3">
    <source>
        <dbReference type="EMBL" id="UMB70003.1"/>
    </source>
</evidence>
<evidence type="ECO:0000256" key="2">
    <source>
        <dbReference type="SAM" id="Phobius"/>
    </source>
</evidence>
<proteinExistence type="predicted"/>
<organism evidence="3 4">
    <name type="scientific">Mycobacterium paraterrae</name>
    <dbReference type="NCBI Taxonomy" id="577492"/>
    <lineage>
        <taxon>Bacteria</taxon>
        <taxon>Bacillati</taxon>
        <taxon>Actinomycetota</taxon>
        <taxon>Actinomycetes</taxon>
        <taxon>Mycobacteriales</taxon>
        <taxon>Mycobacteriaceae</taxon>
        <taxon>Mycobacterium</taxon>
    </lineage>
</organism>
<evidence type="ECO:0008006" key="5">
    <source>
        <dbReference type="Google" id="ProtNLM"/>
    </source>
</evidence>
<keyword evidence="2" id="KW-0472">Membrane</keyword>
<feature type="transmembrane region" description="Helical" evidence="2">
    <location>
        <begin position="31"/>
        <end position="57"/>
    </location>
</feature>
<protein>
    <recommendedName>
        <fullName evidence="5">Integral membrane protein</fullName>
    </recommendedName>
</protein>
<feature type="transmembrane region" description="Helical" evidence="2">
    <location>
        <begin position="104"/>
        <end position="126"/>
    </location>
</feature>
<evidence type="ECO:0000313" key="4">
    <source>
        <dbReference type="Proteomes" id="UP001055336"/>
    </source>
</evidence>
<dbReference type="Proteomes" id="UP001055336">
    <property type="component" value="Chromosome"/>
</dbReference>
<feature type="region of interest" description="Disordered" evidence="1">
    <location>
        <begin position="1"/>
        <end position="21"/>
    </location>
</feature>
<dbReference type="RefSeq" id="WP_240261733.1">
    <property type="nucleotide sequence ID" value="NZ_CP092488.2"/>
</dbReference>
<sequence>MSKDVHVGNHPDIEPAAESARPPRSDRARLWLNWALAILTVIGAGVAMAVALGAVMSTAACSDKACPNLGPRGISFDVLYYGAPAVAIVTVVLSFFTARHRWGFWIPVVALALLVADVAILAITVAQ</sequence>
<gene>
    <name evidence="3" type="ORF">MKK62_01180</name>
</gene>
<accession>A0ABY3VKQ8</accession>